<name>A0AC60PUU8_IXOPE</name>
<accession>A0AC60PUU8</accession>
<keyword evidence="2" id="KW-1185">Reference proteome</keyword>
<evidence type="ECO:0000313" key="2">
    <source>
        <dbReference type="Proteomes" id="UP000805193"/>
    </source>
</evidence>
<dbReference type="EMBL" id="JABSTQ010009916">
    <property type="protein sequence ID" value="KAG0424945.1"/>
    <property type="molecule type" value="Genomic_DNA"/>
</dbReference>
<comment type="caution">
    <text evidence="1">The sequence shown here is derived from an EMBL/GenBank/DDBJ whole genome shotgun (WGS) entry which is preliminary data.</text>
</comment>
<sequence length="96" mass="10423">MDVPFPAHFGLRAQCGARAEFTSVSGSTEHRTLRDVQGVSPSRDPQSSSDFVAVASESSSQRPTQTGGYNTAYKMDLSNREAMESEGRRSHPMRGS</sequence>
<evidence type="ECO:0000313" key="1">
    <source>
        <dbReference type="EMBL" id="KAG0424945.1"/>
    </source>
</evidence>
<reference evidence="1 2" key="1">
    <citation type="journal article" date="2020" name="Cell">
        <title>Large-Scale Comparative Analyses of Tick Genomes Elucidate Their Genetic Diversity and Vector Capacities.</title>
        <authorList>
            <consortium name="Tick Genome and Microbiome Consortium (TIGMIC)"/>
            <person name="Jia N."/>
            <person name="Wang J."/>
            <person name="Shi W."/>
            <person name="Du L."/>
            <person name="Sun Y."/>
            <person name="Zhan W."/>
            <person name="Jiang J.F."/>
            <person name="Wang Q."/>
            <person name="Zhang B."/>
            <person name="Ji P."/>
            <person name="Bell-Sakyi L."/>
            <person name="Cui X.M."/>
            <person name="Yuan T.T."/>
            <person name="Jiang B.G."/>
            <person name="Yang W.F."/>
            <person name="Lam T.T."/>
            <person name="Chang Q.C."/>
            <person name="Ding S.J."/>
            <person name="Wang X.J."/>
            <person name="Zhu J.G."/>
            <person name="Ruan X.D."/>
            <person name="Zhao L."/>
            <person name="Wei J.T."/>
            <person name="Ye R.Z."/>
            <person name="Que T.C."/>
            <person name="Du C.H."/>
            <person name="Zhou Y.H."/>
            <person name="Cheng J.X."/>
            <person name="Dai P.F."/>
            <person name="Guo W.B."/>
            <person name="Han X.H."/>
            <person name="Huang E.J."/>
            <person name="Li L.F."/>
            <person name="Wei W."/>
            <person name="Gao Y.C."/>
            <person name="Liu J.Z."/>
            <person name="Shao H.Z."/>
            <person name="Wang X."/>
            <person name="Wang C.C."/>
            <person name="Yang T.C."/>
            <person name="Huo Q.B."/>
            <person name="Li W."/>
            <person name="Chen H.Y."/>
            <person name="Chen S.E."/>
            <person name="Zhou L.G."/>
            <person name="Ni X.B."/>
            <person name="Tian J.H."/>
            <person name="Sheng Y."/>
            <person name="Liu T."/>
            <person name="Pan Y.S."/>
            <person name="Xia L.Y."/>
            <person name="Li J."/>
            <person name="Zhao F."/>
            <person name="Cao W.C."/>
        </authorList>
    </citation>
    <scope>NUCLEOTIDE SEQUENCE [LARGE SCALE GENOMIC DNA]</scope>
    <source>
        <strain evidence="1">Iper-2018</strain>
    </source>
</reference>
<dbReference type="Proteomes" id="UP000805193">
    <property type="component" value="Unassembled WGS sequence"/>
</dbReference>
<gene>
    <name evidence="1" type="ORF">HPB47_027870</name>
</gene>
<organism evidence="1 2">
    <name type="scientific">Ixodes persulcatus</name>
    <name type="common">Taiga tick</name>
    <dbReference type="NCBI Taxonomy" id="34615"/>
    <lineage>
        <taxon>Eukaryota</taxon>
        <taxon>Metazoa</taxon>
        <taxon>Ecdysozoa</taxon>
        <taxon>Arthropoda</taxon>
        <taxon>Chelicerata</taxon>
        <taxon>Arachnida</taxon>
        <taxon>Acari</taxon>
        <taxon>Parasitiformes</taxon>
        <taxon>Ixodida</taxon>
        <taxon>Ixodoidea</taxon>
        <taxon>Ixodidae</taxon>
        <taxon>Ixodinae</taxon>
        <taxon>Ixodes</taxon>
    </lineage>
</organism>
<protein>
    <submittedName>
        <fullName evidence="1">Uncharacterized protein</fullName>
    </submittedName>
</protein>
<proteinExistence type="predicted"/>